<protein>
    <submittedName>
        <fullName evidence="3">5'/3'-nucleotidase SurE</fullName>
    </submittedName>
</protein>
<keyword evidence="1" id="KW-0732">Signal</keyword>
<organism evidence="3 4">
    <name type="scientific">Zhongshania aquimaris</name>
    <dbReference type="NCBI Taxonomy" id="2857107"/>
    <lineage>
        <taxon>Bacteria</taxon>
        <taxon>Pseudomonadati</taxon>
        <taxon>Pseudomonadota</taxon>
        <taxon>Gammaproteobacteria</taxon>
        <taxon>Cellvibrionales</taxon>
        <taxon>Spongiibacteraceae</taxon>
        <taxon>Zhongshania</taxon>
    </lineage>
</organism>
<dbReference type="RefSeq" id="WP_219043256.1">
    <property type="nucleotide sequence ID" value="NZ_JAHWDQ010000002.1"/>
</dbReference>
<dbReference type="Pfam" id="PF01975">
    <property type="entry name" value="SurE"/>
    <property type="match status" value="1"/>
</dbReference>
<proteinExistence type="predicted"/>
<evidence type="ECO:0000313" key="3">
    <source>
        <dbReference type="EMBL" id="MBW2940995.1"/>
    </source>
</evidence>
<evidence type="ECO:0000256" key="1">
    <source>
        <dbReference type="SAM" id="SignalP"/>
    </source>
</evidence>
<keyword evidence="4" id="KW-1185">Reference proteome</keyword>
<dbReference type="EMBL" id="JAHWDQ010000002">
    <property type="protein sequence ID" value="MBW2940995.1"/>
    <property type="molecule type" value="Genomic_DNA"/>
</dbReference>
<feature type="signal peptide" evidence="1">
    <location>
        <begin position="1"/>
        <end position="29"/>
    </location>
</feature>
<reference evidence="3" key="1">
    <citation type="submission" date="2021-07" db="EMBL/GenBank/DDBJ databases">
        <title>Zhongshania sp. CAU 1632 isolated from seawater.</title>
        <authorList>
            <person name="Kim W."/>
        </authorList>
    </citation>
    <scope>NUCLEOTIDE SEQUENCE</scope>
    <source>
        <strain evidence="3">CAU 1632</strain>
    </source>
</reference>
<feature type="domain" description="Survival protein SurE-like phosphatase/nucleotidase" evidence="2">
    <location>
        <begin position="32"/>
        <end position="252"/>
    </location>
</feature>
<dbReference type="Proteomes" id="UP001166291">
    <property type="component" value="Unassembled WGS sequence"/>
</dbReference>
<dbReference type="InterPro" id="IPR030048">
    <property type="entry name" value="SurE"/>
</dbReference>
<evidence type="ECO:0000313" key="4">
    <source>
        <dbReference type="Proteomes" id="UP001166291"/>
    </source>
</evidence>
<sequence length="338" mass="35292">MNNRASLKQVAAAGVVAASLTAFTTPASALNILLTNDDGLTSNVKALYQALTTAGHDVLVSTPCQGQSGMGGAVQFLRPLTPLSTACLNNAAAAGDPGAGPVTKEGDGYDYSDFYYVNGTPVMATAYGIDLLAQARWGKNPDLVLSGPNEGRNTGYIVSSSGTVNNVQFAGGRGVPAIALSAGHDSSGEKDEAGNYDDNPDSSVIANLSVKLLDVLIAKAAGAPLLPERMLLNVNFPDLVTATTPFEFSRIGSAQELEFVFVADFSQDPFAQSQGLGSYAFPGISIKFSEAEISPEQASDEAHVSSSAVSVTAMQLSYDHSQYGQQWLQLRLRDLLSQ</sequence>
<dbReference type="InterPro" id="IPR002828">
    <property type="entry name" value="SurE-like_Pase/nucleotidase"/>
</dbReference>
<evidence type="ECO:0000259" key="2">
    <source>
        <dbReference type="Pfam" id="PF01975"/>
    </source>
</evidence>
<accession>A0ABS6VRP9</accession>
<dbReference type="PANTHER" id="PTHR30457">
    <property type="entry name" value="5'-NUCLEOTIDASE SURE"/>
    <property type="match status" value="1"/>
</dbReference>
<gene>
    <name evidence="3" type="ORF">KXJ70_09420</name>
</gene>
<feature type="chain" id="PRO_5045993570" evidence="1">
    <location>
        <begin position="30"/>
        <end position="338"/>
    </location>
</feature>
<name>A0ABS6VRP9_9GAMM</name>
<comment type="caution">
    <text evidence="3">The sequence shown here is derived from an EMBL/GenBank/DDBJ whole genome shotgun (WGS) entry which is preliminary data.</text>
</comment>
<dbReference type="PANTHER" id="PTHR30457:SF0">
    <property type="entry name" value="PHOSPHATASE, PUTATIVE (AFU_ORTHOLOGUE AFUA_4G01070)-RELATED"/>
    <property type="match status" value="1"/>
</dbReference>